<dbReference type="AlphaFoldDB" id="A0A426YSG8"/>
<gene>
    <name evidence="2" type="ORF">B296_00049053</name>
</gene>
<dbReference type="EMBL" id="AMZH03010503">
    <property type="protein sequence ID" value="RRT54621.1"/>
    <property type="molecule type" value="Genomic_DNA"/>
</dbReference>
<name>A0A426YSG8_ENSVE</name>
<feature type="compositionally biased region" description="Basic residues" evidence="1">
    <location>
        <begin position="49"/>
        <end position="64"/>
    </location>
</feature>
<protein>
    <submittedName>
        <fullName evidence="2">Uncharacterized protein</fullName>
    </submittedName>
</protein>
<dbReference type="Proteomes" id="UP000287651">
    <property type="component" value="Unassembled WGS sequence"/>
</dbReference>
<evidence type="ECO:0000313" key="2">
    <source>
        <dbReference type="EMBL" id="RRT54621.1"/>
    </source>
</evidence>
<feature type="region of interest" description="Disordered" evidence="1">
    <location>
        <begin position="39"/>
        <end position="64"/>
    </location>
</feature>
<reference evidence="2 3" key="1">
    <citation type="journal article" date="2014" name="Agronomy (Basel)">
        <title>A Draft Genome Sequence for Ensete ventricosum, the Drought-Tolerant Tree Against Hunger.</title>
        <authorList>
            <person name="Harrison J."/>
            <person name="Moore K.A."/>
            <person name="Paszkiewicz K."/>
            <person name="Jones T."/>
            <person name="Grant M."/>
            <person name="Ambacheew D."/>
            <person name="Muzemil S."/>
            <person name="Studholme D.J."/>
        </authorList>
    </citation>
    <scope>NUCLEOTIDE SEQUENCE [LARGE SCALE GENOMIC DNA]</scope>
</reference>
<organism evidence="2 3">
    <name type="scientific">Ensete ventricosum</name>
    <name type="common">Abyssinian banana</name>
    <name type="synonym">Musa ensete</name>
    <dbReference type="NCBI Taxonomy" id="4639"/>
    <lineage>
        <taxon>Eukaryota</taxon>
        <taxon>Viridiplantae</taxon>
        <taxon>Streptophyta</taxon>
        <taxon>Embryophyta</taxon>
        <taxon>Tracheophyta</taxon>
        <taxon>Spermatophyta</taxon>
        <taxon>Magnoliopsida</taxon>
        <taxon>Liliopsida</taxon>
        <taxon>Zingiberales</taxon>
        <taxon>Musaceae</taxon>
        <taxon>Ensete</taxon>
    </lineage>
</organism>
<proteinExistence type="predicted"/>
<evidence type="ECO:0000313" key="3">
    <source>
        <dbReference type="Proteomes" id="UP000287651"/>
    </source>
</evidence>
<comment type="caution">
    <text evidence="2">The sequence shown here is derived from an EMBL/GenBank/DDBJ whole genome shotgun (WGS) entry which is preliminary data.</text>
</comment>
<accession>A0A426YSG8</accession>
<evidence type="ECO:0000256" key="1">
    <source>
        <dbReference type="SAM" id="MobiDB-lite"/>
    </source>
</evidence>
<sequence length="99" mass="11651">MNSLTKDCNFDLYHRVQAVCTSPPGYQYADRLLPSGTAKSRRLIEGEKGKKKRKRRKKERGRRKKYLVLSSPVRHRRPCPRVIFLLHKETDVSPSREKD</sequence>